<organism evidence="1 2">
    <name type="scientific">Nonomuraea ferruginea</name>
    <dbReference type="NCBI Taxonomy" id="46174"/>
    <lineage>
        <taxon>Bacteria</taxon>
        <taxon>Bacillati</taxon>
        <taxon>Actinomycetota</taxon>
        <taxon>Actinomycetes</taxon>
        <taxon>Streptosporangiales</taxon>
        <taxon>Streptosporangiaceae</taxon>
        <taxon>Nonomuraea</taxon>
    </lineage>
</organism>
<gene>
    <name evidence="1" type="ORF">OUY24_15270</name>
</gene>
<name>A0ABT4SYP3_9ACTN</name>
<comment type="caution">
    <text evidence="1">The sequence shown here is derived from an EMBL/GenBank/DDBJ whole genome shotgun (WGS) entry which is preliminary data.</text>
</comment>
<dbReference type="Proteomes" id="UP001212498">
    <property type="component" value="Unassembled WGS sequence"/>
</dbReference>
<protein>
    <submittedName>
        <fullName evidence="1">Uncharacterized protein</fullName>
    </submittedName>
</protein>
<accession>A0ABT4SYP3</accession>
<reference evidence="1 2" key="1">
    <citation type="submission" date="2022-11" db="EMBL/GenBank/DDBJ databases">
        <title>Nonomuraea corallina sp. nov., a new species of the genus Nonomuraea isolated from sea side sediment in Thai sea.</title>
        <authorList>
            <person name="Ngamcharungchit C."/>
            <person name="Matsumoto A."/>
            <person name="Suriyachadkun C."/>
            <person name="Panbangred W."/>
            <person name="Inahashi Y."/>
            <person name="Intra B."/>
        </authorList>
    </citation>
    <scope>NUCLEOTIDE SEQUENCE [LARGE SCALE GENOMIC DNA]</scope>
    <source>
        <strain evidence="1 2">DSM 43553</strain>
    </source>
</reference>
<dbReference type="EMBL" id="JAPNUD010000033">
    <property type="protein sequence ID" value="MDA0641990.1"/>
    <property type="molecule type" value="Genomic_DNA"/>
</dbReference>
<evidence type="ECO:0000313" key="2">
    <source>
        <dbReference type="Proteomes" id="UP001212498"/>
    </source>
</evidence>
<dbReference type="RefSeq" id="WP_271276658.1">
    <property type="nucleotide sequence ID" value="NZ_BAABFD010000006.1"/>
</dbReference>
<keyword evidence="2" id="KW-1185">Reference proteome</keyword>
<sequence>MLYSSSAQGQKSDAGKAAVRESVDMNDDVHSGHHWRSLYESVLGHEGDGSGDMLLRWLDEHPAHVAEVREAGRPGSHLVPLGKSTGRGYSPLERLYAVNRILDLLILNYQDIANDAYPPVGVYPAFCEALGADRIGRRGFHPFFHEVVEVRQADDPDEPPSIVEERWPGYMMGSMLLTRAGVIVTAGARHLVAGVADRSTLYWTFWRRSRPYQDLSHGWGSNSQWGTSFRRDYLVDGRLHYNVDEFLDPADSRGGDEGDLDPASTIEIVRYRCSTVVDHGGELFPYNDHHVEPAPAD</sequence>
<evidence type="ECO:0000313" key="1">
    <source>
        <dbReference type="EMBL" id="MDA0641990.1"/>
    </source>
</evidence>
<proteinExistence type="predicted"/>